<evidence type="ECO:0000313" key="2">
    <source>
        <dbReference type="EMBL" id="MBB1261736.1"/>
    </source>
</evidence>
<protein>
    <submittedName>
        <fullName evidence="2">Aminotransferase class IV family protein</fullName>
    </submittedName>
    <submittedName>
        <fullName evidence="3">Branched-chain amino acid aminotransferase</fullName>
    </submittedName>
</protein>
<evidence type="ECO:0000313" key="4">
    <source>
        <dbReference type="Proteomes" id="UP000320857"/>
    </source>
</evidence>
<evidence type="ECO:0000313" key="5">
    <source>
        <dbReference type="Proteomes" id="UP000517765"/>
    </source>
</evidence>
<dbReference type="PANTHER" id="PTHR42743">
    <property type="entry name" value="AMINO-ACID AMINOTRANSFERASE"/>
    <property type="match status" value="1"/>
</dbReference>
<name>A0A5P0YUE7_9ACTN</name>
<dbReference type="Proteomes" id="UP000517765">
    <property type="component" value="Unassembled WGS sequence"/>
</dbReference>
<sequence>MEITDTPVVRLDGRTATAEQLTPLAFAGYAHFTAVQVRDGLIRGLDLHLARLRTASLEMFGRALPDAEVRSLIRDALADGSKDVSLTVTVYSTPGEFTAPAADAPPARPHVLVRTGPPADGPAGPLSLATVEYERPVPAIKHVGEVAKTYHLRRAVRDGFDDAVFVDRRGRLSEATIWNVAFWDGERVVWPDAEVLVGTMMSTVRRQLERMGVPQVVRPVTVADLPALAGAVVMNSWTPGVEVRRIGSVELPEAADFTDLLHRAHRAEPATAP</sequence>
<dbReference type="Proteomes" id="UP000320857">
    <property type="component" value="Unassembled WGS sequence"/>
</dbReference>
<proteinExistence type="inferred from homology"/>
<organism evidence="3 4">
    <name type="scientific">Streptomyces alkaliterrae</name>
    <dbReference type="NCBI Taxonomy" id="2213162"/>
    <lineage>
        <taxon>Bacteria</taxon>
        <taxon>Bacillati</taxon>
        <taxon>Actinomycetota</taxon>
        <taxon>Actinomycetes</taxon>
        <taxon>Kitasatosporales</taxon>
        <taxon>Streptomycetaceae</taxon>
        <taxon>Streptomyces</taxon>
    </lineage>
</organism>
<comment type="similarity">
    <text evidence="1">Belongs to the class-IV pyridoxal-phosphate-dependent aminotransferase family.</text>
</comment>
<keyword evidence="4" id="KW-1185">Reference proteome</keyword>
<dbReference type="RefSeq" id="WP_143647564.1">
    <property type="nucleotide sequence ID" value="NZ_JABJXA010000203.1"/>
</dbReference>
<dbReference type="Gene3D" id="3.20.10.10">
    <property type="entry name" value="D-amino Acid Aminotransferase, subunit A, domain 2"/>
    <property type="match status" value="1"/>
</dbReference>
<dbReference type="EMBL" id="JABJXA010000203">
    <property type="protein sequence ID" value="MBB1261736.1"/>
    <property type="molecule type" value="Genomic_DNA"/>
</dbReference>
<keyword evidence="3" id="KW-0032">Aminotransferase</keyword>
<dbReference type="InterPro" id="IPR043132">
    <property type="entry name" value="BCAT-like_C"/>
</dbReference>
<dbReference type="InterPro" id="IPR036038">
    <property type="entry name" value="Aminotransferase-like"/>
</dbReference>
<dbReference type="SUPFAM" id="SSF56752">
    <property type="entry name" value="D-aminoacid aminotransferase-like PLP-dependent enzymes"/>
    <property type="match status" value="1"/>
</dbReference>
<reference evidence="3 4" key="1">
    <citation type="submission" date="2019-10" db="EMBL/GenBank/DDBJ databases">
        <title>Streptomyces sp. nov., a novel actinobacterium isolated from alkaline environment.</title>
        <authorList>
            <person name="Golinska P."/>
        </authorList>
    </citation>
    <scope>NUCLEOTIDE SEQUENCE [LARGE SCALE GENOMIC DNA]</scope>
    <source>
        <strain evidence="3 4">OF1</strain>
    </source>
</reference>
<dbReference type="EMBL" id="VJYK02000072">
    <property type="protein sequence ID" value="MQS02099.1"/>
    <property type="molecule type" value="Genomic_DNA"/>
</dbReference>
<dbReference type="Pfam" id="PF01063">
    <property type="entry name" value="Aminotran_4"/>
    <property type="match status" value="1"/>
</dbReference>
<dbReference type="GO" id="GO:0046394">
    <property type="term" value="P:carboxylic acid biosynthetic process"/>
    <property type="evidence" value="ECO:0007669"/>
    <property type="project" value="UniProtKB-ARBA"/>
</dbReference>
<dbReference type="OrthoDB" id="8912228at2"/>
<evidence type="ECO:0000313" key="3">
    <source>
        <dbReference type="EMBL" id="MQS02099.1"/>
    </source>
</evidence>
<accession>A0A5P0YUE7</accession>
<dbReference type="InterPro" id="IPR043131">
    <property type="entry name" value="BCAT-like_N"/>
</dbReference>
<dbReference type="AlphaFoldDB" id="A0A5P0YUE7"/>
<dbReference type="InterPro" id="IPR050571">
    <property type="entry name" value="Class-IV_PLP-Dep_Aminotrnsfr"/>
</dbReference>
<keyword evidence="3" id="KW-0808">Transferase</keyword>
<gene>
    <name evidence="3" type="ORF">FNX44_009480</name>
    <name evidence="2" type="ORF">H3147_23400</name>
</gene>
<comment type="caution">
    <text evidence="3">The sequence shown here is derived from an EMBL/GenBank/DDBJ whole genome shotgun (WGS) entry which is preliminary data.</text>
</comment>
<dbReference type="PANTHER" id="PTHR42743:SF13">
    <property type="entry name" value="P-LOOP CONTAINING NUCLEOSIDE TRIPHOSPHATE HYDROLASE PROTEIN"/>
    <property type="match status" value="1"/>
</dbReference>
<evidence type="ECO:0000256" key="1">
    <source>
        <dbReference type="ARBA" id="ARBA00009320"/>
    </source>
</evidence>
<dbReference type="Gene3D" id="3.30.470.10">
    <property type="match status" value="1"/>
</dbReference>
<reference evidence="5" key="2">
    <citation type="submission" date="2020-05" db="EMBL/GenBank/DDBJ databases">
        <title>Classification of alakaliphilic streptomycetes isolated from an alkaline soil next to Lonar Crater, India and a proposal for the recognition of Streptomyces alkaliterrae sp. nov.</title>
        <authorList>
            <person name="Golinska P."/>
        </authorList>
    </citation>
    <scope>NUCLEOTIDE SEQUENCE [LARGE SCALE GENOMIC DNA]</scope>
    <source>
        <strain evidence="5">OF8</strain>
    </source>
</reference>
<reference evidence="2" key="3">
    <citation type="journal article" name="Syst. Appl. Microbiol.">
        <title>Streptomyces alkaliterrae sp. nov., isolated from an alkaline soil, and emended descriptions of Streptomyces alkaliphilus, Streptomyces calidiresistens and Streptomyces durbertensis.</title>
        <authorList>
            <person name="Swiecimska M."/>
            <person name="Golinska P."/>
            <person name="Nouioui I."/>
            <person name="Wypij M."/>
            <person name="Rai M."/>
            <person name="Sangal V."/>
            <person name="Goodfellow M."/>
        </authorList>
    </citation>
    <scope>NUCLEOTIDE SEQUENCE</scope>
    <source>
        <strain evidence="2">OF8</strain>
    </source>
</reference>
<dbReference type="InterPro" id="IPR001544">
    <property type="entry name" value="Aminotrans_IV"/>
</dbReference>
<dbReference type="NCBIfam" id="NF006734">
    <property type="entry name" value="PRK09266.1"/>
    <property type="match status" value="1"/>
</dbReference>
<dbReference type="GO" id="GO:0008483">
    <property type="term" value="F:transaminase activity"/>
    <property type="evidence" value="ECO:0007669"/>
    <property type="project" value="UniProtKB-KW"/>
</dbReference>